<dbReference type="STRING" id="1430326.B8W66_22400"/>
<reference evidence="2 3" key="1">
    <citation type="submission" date="2017-04" db="EMBL/GenBank/DDBJ databases">
        <title>The new phylogeny of genus Mycobacterium.</title>
        <authorList>
            <person name="Tortoli E."/>
            <person name="Trovato A."/>
            <person name="Cirillo D.M."/>
        </authorList>
    </citation>
    <scope>NUCLEOTIDE SEQUENCE [LARGE SCALE GENOMIC DNA]</scope>
    <source>
        <strain evidence="2 3">TBL 1200985</strain>
    </source>
</reference>
<evidence type="ECO:0000313" key="2">
    <source>
        <dbReference type="EMBL" id="OSC36780.1"/>
    </source>
</evidence>
<evidence type="ECO:0000313" key="3">
    <source>
        <dbReference type="Proteomes" id="UP000193247"/>
    </source>
</evidence>
<sequence>MHRAHTISAGTRNQCVKLSGYRPHPIEQPVSSPAAGQQAWWRVCCWPVPAFDVTVMETTRMVGYPAAVVGSSSTQPTTSGARHAVDAKQVDG</sequence>
<dbReference type="AlphaFoldDB" id="A0A1X2LNX9"/>
<name>A0A1X2LNX9_9MYCO</name>
<evidence type="ECO:0000256" key="1">
    <source>
        <dbReference type="SAM" id="MobiDB-lite"/>
    </source>
</evidence>
<protein>
    <submittedName>
        <fullName evidence="2">Uncharacterized protein</fullName>
    </submittedName>
</protein>
<gene>
    <name evidence="2" type="ORF">B8W66_22400</name>
</gene>
<dbReference type="EMBL" id="NCXP01000051">
    <property type="protein sequence ID" value="OSC36780.1"/>
    <property type="molecule type" value="Genomic_DNA"/>
</dbReference>
<dbReference type="Proteomes" id="UP000193247">
    <property type="component" value="Unassembled WGS sequence"/>
</dbReference>
<feature type="compositionally biased region" description="Basic and acidic residues" evidence="1">
    <location>
        <begin position="83"/>
        <end position="92"/>
    </location>
</feature>
<proteinExistence type="predicted"/>
<accession>A0A1X2LNX9</accession>
<feature type="compositionally biased region" description="Polar residues" evidence="1">
    <location>
        <begin position="70"/>
        <end position="80"/>
    </location>
</feature>
<keyword evidence="3" id="KW-1185">Reference proteome</keyword>
<comment type="caution">
    <text evidence="2">The sequence shown here is derived from an EMBL/GenBank/DDBJ whole genome shotgun (WGS) entry which is preliminary data.</text>
</comment>
<feature type="region of interest" description="Disordered" evidence="1">
    <location>
        <begin position="69"/>
        <end position="92"/>
    </location>
</feature>
<organism evidence="2 3">
    <name type="scientific">Mycobacterium decipiens</name>
    <dbReference type="NCBI Taxonomy" id="1430326"/>
    <lineage>
        <taxon>Bacteria</taxon>
        <taxon>Bacillati</taxon>
        <taxon>Actinomycetota</taxon>
        <taxon>Actinomycetes</taxon>
        <taxon>Mycobacteriales</taxon>
        <taxon>Mycobacteriaceae</taxon>
        <taxon>Mycobacterium</taxon>
    </lineage>
</organism>